<proteinExistence type="predicted"/>
<evidence type="ECO:0000313" key="3">
    <source>
        <dbReference type="Proteomes" id="UP001412067"/>
    </source>
</evidence>
<feature type="compositionally biased region" description="Basic and acidic residues" evidence="1">
    <location>
        <begin position="31"/>
        <end position="43"/>
    </location>
</feature>
<dbReference type="Proteomes" id="UP001412067">
    <property type="component" value="Unassembled WGS sequence"/>
</dbReference>
<accession>A0ABR2MCX7</accession>
<keyword evidence="3" id="KW-1185">Reference proteome</keyword>
<gene>
    <name evidence="2" type="ORF">KSP40_PGU012433</name>
</gene>
<evidence type="ECO:0000256" key="1">
    <source>
        <dbReference type="SAM" id="MobiDB-lite"/>
    </source>
</evidence>
<reference evidence="2 3" key="1">
    <citation type="journal article" date="2022" name="Nat. Plants">
        <title>Genomes of leafy and leafless Platanthera orchids illuminate the evolution of mycoheterotrophy.</title>
        <authorList>
            <person name="Li M.H."/>
            <person name="Liu K.W."/>
            <person name="Li Z."/>
            <person name="Lu H.C."/>
            <person name="Ye Q.L."/>
            <person name="Zhang D."/>
            <person name="Wang J.Y."/>
            <person name="Li Y.F."/>
            <person name="Zhong Z.M."/>
            <person name="Liu X."/>
            <person name="Yu X."/>
            <person name="Liu D.K."/>
            <person name="Tu X.D."/>
            <person name="Liu B."/>
            <person name="Hao Y."/>
            <person name="Liao X.Y."/>
            <person name="Jiang Y.T."/>
            <person name="Sun W.H."/>
            <person name="Chen J."/>
            <person name="Chen Y.Q."/>
            <person name="Ai Y."/>
            <person name="Zhai J.W."/>
            <person name="Wu S.S."/>
            <person name="Zhou Z."/>
            <person name="Hsiao Y.Y."/>
            <person name="Wu W.L."/>
            <person name="Chen Y.Y."/>
            <person name="Lin Y.F."/>
            <person name="Hsu J.L."/>
            <person name="Li C.Y."/>
            <person name="Wang Z.W."/>
            <person name="Zhao X."/>
            <person name="Zhong W.Y."/>
            <person name="Ma X.K."/>
            <person name="Ma L."/>
            <person name="Huang J."/>
            <person name="Chen G.Z."/>
            <person name="Huang M.Z."/>
            <person name="Huang L."/>
            <person name="Peng D.H."/>
            <person name="Luo Y.B."/>
            <person name="Zou S.Q."/>
            <person name="Chen S.P."/>
            <person name="Lan S."/>
            <person name="Tsai W.C."/>
            <person name="Van de Peer Y."/>
            <person name="Liu Z.J."/>
        </authorList>
    </citation>
    <scope>NUCLEOTIDE SEQUENCE [LARGE SCALE GENOMIC DNA]</scope>
    <source>
        <strain evidence="2">Lor288</strain>
    </source>
</reference>
<name>A0ABR2MCX7_9ASPA</name>
<evidence type="ECO:0000313" key="2">
    <source>
        <dbReference type="EMBL" id="KAK8962042.1"/>
    </source>
</evidence>
<dbReference type="EMBL" id="JBBWWR010000009">
    <property type="protein sequence ID" value="KAK8962042.1"/>
    <property type="molecule type" value="Genomic_DNA"/>
</dbReference>
<sequence>MGSSVHKASLHNEGLGNGEGSHHKGQQWHDGPPRGEHQSREGVDSSGVMVGERRFGGSTEQRLFCMVIVKRFGGRVQREGKGSLEVGVGCWTVDVRKVVGGELKMFKFLKGQSRAYKQYDKDDEKEIKKVLLLCHYCGAEEQETLRDLEACECLAQLIPVTWVALLRLRIFVDWGWRDLARYEGLDLWADQHSPFAADEYTIAQALTRGITDTCSGGLLLHTPTVKNFTRAQWWWSPPPLTHNTSSGKYRHLRPRIM</sequence>
<organism evidence="2 3">
    <name type="scientific">Platanthera guangdongensis</name>
    <dbReference type="NCBI Taxonomy" id="2320717"/>
    <lineage>
        <taxon>Eukaryota</taxon>
        <taxon>Viridiplantae</taxon>
        <taxon>Streptophyta</taxon>
        <taxon>Embryophyta</taxon>
        <taxon>Tracheophyta</taxon>
        <taxon>Spermatophyta</taxon>
        <taxon>Magnoliopsida</taxon>
        <taxon>Liliopsida</taxon>
        <taxon>Asparagales</taxon>
        <taxon>Orchidaceae</taxon>
        <taxon>Orchidoideae</taxon>
        <taxon>Orchideae</taxon>
        <taxon>Orchidinae</taxon>
        <taxon>Platanthera</taxon>
    </lineage>
</organism>
<feature type="region of interest" description="Disordered" evidence="1">
    <location>
        <begin position="1"/>
        <end position="51"/>
    </location>
</feature>
<protein>
    <submittedName>
        <fullName evidence="2">Uncharacterized protein</fullName>
    </submittedName>
</protein>
<comment type="caution">
    <text evidence="2">The sequence shown here is derived from an EMBL/GenBank/DDBJ whole genome shotgun (WGS) entry which is preliminary data.</text>
</comment>